<keyword evidence="4" id="KW-1185">Reference proteome</keyword>
<dbReference type="KEGG" id="hor:Hore_22500"/>
<dbReference type="InterPro" id="IPR001279">
    <property type="entry name" value="Metallo-B-lactamas"/>
</dbReference>
<reference evidence="3 4" key="1">
    <citation type="journal article" date="2009" name="PLoS ONE">
        <title>Genome analysis of the anaerobic thermohalophilic bacterium Halothermothrix orenii.</title>
        <authorList>
            <person name="Mavromatis K."/>
            <person name="Ivanova N."/>
            <person name="Anderson I."/>
            <person name="Lykidis A."/>
            <person name="Hooper S.D."/>
            <person name="Sun H."/>
            <person name="Kunin V."/>
            <person name="Lapidus A."/>
            <person name="Hugenholtz P."/>
            <person name="Patel B."/>
            <person name="Kyrpides N.C."/>
        </authorList>
    </citation>
    <scope>NUCLEOTIDE SEQUENCE [LARGE SCALE GENOMIC DNA]</scope>
    <source>
        <strain evidence="4">H 168 / OCM 544 / DSM 9562</strain>
    </source>
</reference>
<dbReference type="GO" id="GO:0016651">
    <property type="term" value="F:oxidoreductase activity, acting on NAD(P)H"/>
    <property type="evidence" value="ECO:0007669"/>
    <property type="project" value="UniProtKB-ARBA"/>
</dbReference>
<dbReference type="InterPro" id="IPR045761">
    <property type="entry name" value="ODP_dom"/>
</dbReference>
<dbReference type="PANTHER" id="PTHR43717:SF1">
    <property type="entry name" value="ANAEROBIC NITRIC OXIDE REDUCTASE FLAVORUBREDOXIN"/>
    <property type="match status" value="1"/>
</dbReference>
<dbReference type="HOGENOM" id="CLU_017490_0_0_9"/>
<accession>B8D0Q9</accession>
<dbReference type="PANTHER" id="PTHR43717">
    <property type="entry name" value="ANAEROBIC NITRIC OXIDE REDUCTASE FLAVORUBREDOXIN"/>
    <property type="match status" value="1"/>
</dbReference>
<gene>
    <name evidence="3" type="ordered locus">Hore_22500</name>
</gene>
<dbReference type="InterPro" id="IPR016440">
    <property type="entry name" value="Rubredoxin-O_OxRdtase"/>
</dbReference>
<name>B8D0Q9_HALOH</name>
<dbReference type="OrthoDB" id="9807946at2"/>
<dbReference type="AlphaFoldDB" id="B8D0Q9"/>
<evidence type="ECO:0000313" key="4">
    <source>
        <dbReference type="Proteomes" id="UP000000719"/>
    </source>
</evidence>
<evidence type="ECO:0000256" key="1">
    <source>
        <dbReference type="ARBA" id="ARBA00007121"/>
    </source>
</evidence>
<dbReference type="PROSITE" id="PS00201">
    <property type="entry name" value="FLAVODOXIN"/>
    <property type="match status" value="1"/>
</dbReference>
<evidence type="ECO:0000313" key="3">
    <source>
        <dbReference type="EMBL" id="ACL70995.1"/>
    </source>
</evidence>
<dbReference type="InterPro" id="IPR029039">
    <property type="entry name" value="Flavoprotein-like_sf"/>
</dbReference>
<dbReference type="Pfam" id="PF19583">
    <property type="entry name" value="ODP"/>
    <property type="match status" value="1"/>
</dbReference>
<dbReference type="Gene3D" id="3.40.50.360">
    <property type="match status" value="1"/>
</dbReference>
<comment type="similarity">
    <text evidence="1">In the N-terminal section; belongs to the zinc metallo-hydrolase group 3 family.</text>
</comment>
<dbReference type="InterPro" id="IPR008254">
    <property type="entry name" value="Flavodoxin/NO_synth"/>
</dbReference>
<dbReference type="GO" id="GO:0046872">
    <property type="term" value="F:metal ion binding"/>
    <property type="evidence" value="ECO:0007669"/>
    <property type="project" value="InterPro"/>
</dbReference>
<dbReference type="InterPro" id="IPR036866">
    <property type="entry name" value="RibonucZ/Hydroxyglut_hydro"/>
</dbReference>
<dbReference type="Gene3D" id="3.60.15.10">
    <property type="entry name" value="Ribonuclease Z/Hydroxyacylglutathione hydrolase-like"/>
    <property type="match status" value="1"/>
</dbReference>
<dbReference type="PROSITE" id="PS50902">
    <property type="entry name" value="FLAVODOXIN_LIKE"/>
    <property type="match status" value="1"/>
</dbReference>
<dbReference type="CDD" id="cd07709">
    <property type="entry name" value="flavodiiron_proteins_MBL-fold"/>
    <property type="match status" value="1"/>
</dbReference>
<dbReference type="EMBL" id="CP001098">
    <property type="protein sequence ID" value="ACL70995.1"/>
    <property type="molecule type" value="Genomic_DNA"/>
</dbReference>
<dbReference type="SMART" id="SM00849">
    <property type="entry name" value="Lactamase_B"/>
    <property type="match status" value="1"/>
</dbReference>
<organism evidence="3 4">
    <name type="scientific">Halothermothrix orenii (strain H 168 / OCM 544 / DSM 9562)</name>
    <dbReference type="NCBI Taxonomy" id="373903"/>
    <lineage>
        <taxon>Bacteria</taxon>
        <taxon>Bacillati</taxon>
        <taxon>Bacillota</taxon>
        <taxon>Clostridia</taxon>
        <taxon>Halanaerobiales</taxon>
        <taxon>Halothermotrichaceae</taxon>
        <taxon>Halothermothrix</taxon>
    </lineage>
</organism>
<dbReference type="GO" id="GO:0010181">
    <property type="term" value="F:FMN binding"/>
    <property type="evidence" value="ECO:0007669"/>
    <property type="project" value="InterPro"/>
</dbReference>
<dbReference type="SUPFAM" id="SSF56281">
    <property type="entry name" value="Metallo-hydrolase/oxidoreductase"/>
    <property type="match status" value="1"/>
</dbReference>
<dbReference type="SUPFAM" id="SSF52218">
    <property type="entry name" value="Flavoproteins"/>
    <property type="match status" value="1"/>
</dbReference>
<dbReference type="Proteomes" id="UP000000719">
    <property type="component" value="Chromosome"/>
</dbReference>
<dbReference type="Pfam" id="PF00258">
    <property type="entry name" value="Flavodoxin_1"/>
    <property type="match status" value="1"/>
</dbReference>
<protein>
    <submittedName>
        <fullName evidence="3">Beta-lactamase domain protein</fullName>
    </submittedName>
</protein>
<dbReference type="RefSeq" id="WP_015923964.1">
    <property type="nucleotide sequence ID" value="NC_011899.1"/>
</dbReference>
<proteinExistence type="inferred from homology"/>
<dbReference type="eggNOG" id="COG0426">
    <property type="taxonomic scope" value="Bacteria"/>
</dbReference>
<dbReference type="STRING" id="373903.Hore_22500"/>
<dbReference type="GO" id="GO:0009055">
    <property type="term" value="F:electron transfer activity"/>
    <property type="evidence" value="ECO:0007669"/>
    <property type="project" value="InterPro"/>
</dbReference>
<sequence length="391" mass="44383">MKAVKIKEGVYWVGGIDWNLRNFHGYLTQRGSTYNAYLIVDEKVTLVDTVKHYLYDEMIERISSIIDPSEIDYIVSNHVEMDHSGGLPKLMEVTGATLFTSPKGKEGLEFHYDSSDWDMKVVKPGAPLELGKRTLNFILTPMVHWPDNMVVYMPEEKILFSNDSFGQHYATSERFDDEVLLDIALEEAKKYFANIVMGYRGQVKRELDAIENHGLELDIIAPSHGIVWRKYTDKIIAAYRKWAGNKTDNKAVVVYDTMWGSTEEIAYRIVEMFEGLGVETALRNLKKNHISDVITDVIDAEYICVGSPTLNNNMLPTVASFLTYLKGLSPRGRKALAFGSYGWSGQSIGQVADMLEESKFGVLGQIKIRYRPVKEDLKAKINEIKGEIKKK</sequence>
<dbReference type="PIRSF" id="PIRSF005243">
    <property type="entry name" value="ROO"/>
    <property type="match status" value="1"/>
</dbReference>
<feature type="domain" description="Flavodoxin-like" evidence="2">
    <location>
        <begin position="251"/>
        <end position="391"/>
    </location>
</feature>
<dbReference type="InterPro" id="IPR001226">
    <property type="entry name" value="Flavodoxin_CS"/>
</dbReference>
<evidence type="ECO:0000259" key="2">
    <source>
        <dbReference type="PROSITE" id="PS50902"/>
    </source>
</evidence>